<dbReference type="EMBL" id="HG992977">
    <property type="protein sequence ID" value="CAE7002962.1"/>
    <property type="molecule type" value="Genomic_DNA"/>
</dbReference>
<dbReference type="GO" id="GO:0003677">
    <property type="term" value="F:DNA binding"/>
    <property type="evidence" value="ECO:0007669"/>
    <property type="project" value="UniProtKB-KW"/>
</dbReference>
<keyword evidence="1" id="KW-0238">DNA-binding</keyword>
<dbReference type="PANTHER" id="PTHR19303">
    <property type="entry name" value="TRANSPOSON"/>
    <property type="match status" value="1"/>
</dbReference>
<feature type="region of interest" description="Disordered" evidence="2">
    <location>
        <begin position="396"/>
        <end position="513"/>
    </location>
</feature>
<gene>
    <name evidence="3" type="ORF">PTTW11_01469</name>
</gene>
<dbReference type="PROSITE" id="PS51253">
    <property type="entry name" value="HTH_CENPB"/>
    <property type="match status" value="1"/>
</dbReference>
<dbReference type="Pfam" id="PF03221">
    <property type="entry name" value="HTH_Tnp_Tc5"/>
    <property type="match status" value="1"/>
</dbReference>
<evidence type="ECO:0000256" key="1">
    <source>
        <dbReference type="ARBA" id="ARBA00023125"/>
    </source>
</evidence>
<dbReference type="InterPro" id="IPR050863">
    <property type="entry name" value="CenT-Element_Derived"/>
</dbReference>
<accession>A0A6S6VRB9</accession>
<sequence>MQSNCARLENHFHTAQLQKEFGVDRTTLSRRHQHLQLPNVSKAQQQQALSLQQEKQLVLYIERCAMRGLPPTREMIQDFAGLIAKREVSESLVTRFLHRHADELTIKWSAGIDRNRHKADSKERCILYFHMLFSKIIEYGIEQRDTWNADEKGFAIGILNRLKRVFTKAVWASKQGRAAIQDGNREWITPIACLLILDGHGSHLTTDFIDFCDANKILLAVFPPHATHTLQPLDVGLFSPLASNYSRELAPYIHGSQALVSVKKGDFFSIFWKTWSSTMSLDSIKKSFQATGVWLMDAEVILQRFNNNTTRQDEALKIDGHGDGDSWIQLRKVFDAAVADKAKVEAKRLAALFHSLQTQNELLYYENDGLRAALNYKQKRQKKITTSSMSNNLRSITAALPSGVPRRKLAEESKMARARAKQARDAAKKAKAEKLAAAQALKQQQRNAATSPKSRDTHNKGKRAASRTPISKNPKRRRGVDAGSGGAPAPQPPPEPPKTTTRGRPIRIPQKFK</sequence>
<dbReference type="Pfam" id="PF03184">
    <property type="entry name" value="DDE_1"/>
    <property type="match status" value="1"/>
</dbReference>
<dbReference type="InterPro" id="IPR006600">
    <property type="entry name" value="HTH_CenpB_DNA-bd_dom"/>
</dbReference>
<dbReference type="InterPro" id="IPR004875">
    <property type="entry name" value="DDE_SF_endonuclease_dom"/>
</dbReference>
<evidence type="ECO:0000256" key="2">
    <source>
        <dbReference type="SAM" id="MobiDB-lite"/>
    </source>
</evidence>
<dbReference type="GO" id="GO:0005634">
    <property type="term" value="C:nucleus"/>
    <property type="evidence" value="ECO:0007669"/>
    <property type="project" value="TreeGrafter"/>
</dbReference>
<organism evidence="3 4">
    <name type="scientific">Pyrenophora teres f. teres</name>
    <dbReference type="NCBI Taxonomy" id="97479"/>
    <lineage>
        <taxon>Eukaryota</taxon>
        <taxon>Fungi</taxon>
        <taxon>Dikarya</taxon>
        <taxon>Ascomycota</taxon>
        <taxon>Pezizomycotina</taxon>
        <taxon>Dothideomycetes</taxon>
        <taxon>Pleosporomycetidae</taxon>
        <taxon>Pleosporales</taxon>
        <taxon>Pleosporineae</taxon>
        <taxon>Pleosporaceae</taxon>
        <taxon>Pyrenophora</taxon>
    </lineage>
</organism>
<dbReference type="AlphaFoldDB" id="A0A6S6VRB9"/>
<dbReference type="PANTHER" id="PTHR19303:SF74">
    <property type="entry name" value="POGO TRANSPOSABLE ELEMENT WITH KRAB DOMAIN"/>
    <property type="match status" value="1"/>
</dbReference>
<evidence type="ECO:0000313" key="3">
    <source>
        <dbReference type="EMBL" id="CAE7002962.1"/>
    </source>
</evidence>
<feature type="compositionally biased region" description="Low complexity" evidence="2">
    <location>
        <begin position="435"/>
        <end position="449"/>
    </location>
</feature>
<proteinExistence type="predicted"/>
<evidence type="ECO:0000313" key="4">
    <source>
        <dbReference type="Proteomes" id="UP000472372"/>
    </source>
</evidence>
<feature type="compositionally biased region" description="Basic and acidic residues" evidence="2">
    <location>
        <begin position="422"/>
        <end position="434"/>
    </location>
</feature>
<protein>
    <submittedName>
        <fullName evidence="3">DDE 1 multi-domain protein</fullName>
    </submittedName>
</protein>
<reference evidence="3" key="1">
    <citation type="submission" date="2021-02" db="EMBL/GenBank/DDBJ databases">
        <authorList>
            <person name="Syme A R."/>
            <person name="Syme A R."/>
            <person name="Moolhuijzen P."/>
        </authorList>
    </citation>
    <scope>NUCLEOTIDE SEQUENCE</scope>
    <source>
        <strain evidence="3">W1-1</strain>
    </source>
</reference>
<dbReference type="Proteomes" id="UP000472372">
    <property type="component" value="Chromosome 1"/>
</dbReference>
<name>A0A6S6VRB9_9PLEO</name>